<keyword evidence="4" id="KW-1185">Reference proteome</keyword>
<comment type="caution">
    <text evidence="3">The sequence shown here is derived from an EMBL/GenBank/DDBJ whole genome shotgun (WGS) entry which is preliminary data.</text>
</comment>
<protein>
    <submittedName>
        <fullName evidence="3">Uncharacterized protein</fullName>
    </submittedName>
</protein>
<sequence>MEVSPGPGPLRPEGCTRGEGRRRRRVPSGTRTIISLTSPLSFLSLTTALSPSPNCHITRRFPTDQSAAPTQGGAPLPEEETSATRTSTLAAICSAFFIGISSSPATLSSSSVGRMATQEEWEDLKKEVAMLKNMQRTQEQVNRAKKQEWEAEKQALEAEKRKLEYEIYDLLQVNFAMNDKLKRIRATCDE</sequence>
<name>A0AAD8S2Z5_LOLMU</name>
<keyword evidence="1" id="KW-0175">Coiled coil</keyword>
<dbReference type="Proteomes" id="UP001231189">
    <property type="component" value="Unassembled WGS sequence"/>
</dbReference>
<proteinExistence type="predicted"/>
<feature type="region of interest" description="Disordered" evidence="2">
    <location>
        <begin position="55"/>
        <end position="83"/>
    </location>
</feature>
<feature type="region of interest" description="Disordered" evidence="2">
    <location>
        <begin position="1"/>
        <end position="30"/>
    </location>
</feature>
<evidence type="ECO:0000313" key="3">
    <source>
        <dbReference type="EMBL" id="KAK1643530.1"/>
    </source>
</evidence>
<accession>A0AAD8S2Z5</accession>
<evidence type="ECO:0000256" key="2">
    <source>
        <dbReference type="SAM" id="MobiDB-lite"/>
    </source>
</evidence>
<feature type="compositionally biased region" description="Pro residues" evidence="2">
    <location>
        <begin position="1"/>
        <end position="10"/>
    </location>
</feature>
<dbReference type="AlphaFoldDB" id="A0AAD8S2Z5"/>
<evidence type="ECO:0000256" key="1">
    <source>
        <dbReference type="SAM" id="Coils"/>
    </source>
</evidence>
<organism evidence="3 4">
    <name type="scientific">Lolium multiflorum</name>
    <name type="common">Italian ryegrass</name>
    <name type="synonym">Lolium perenne subsp. multiflorum</name>
    <dbReference type="NCBI Taxonomy" id="4521"/>
    <lineage>
        <taxon>Eukaryota</taxon>
        <taxon>Viridiplantae</taxon>
        <taxon>Streptophyta</taxon>
        <taxon>Embryophyta</taxon>
        <taxon>Tracheophyta</taxon>
        <taxon>Spermatophyta</taxon>
        <taxon>Magnoliopsida</taxon>
        <taxon>Liliopsida</taxon>
        <taxon>Poales</taxon>
        <taxon>Poaceae</taxon>
        <taxon>BOP clade</taxon>
        <taxon>Pooideae</taxon>
        <taxon>Poodae</taxon>
        <taxon>Poeae</taxon>
        <taxon>Poeae Chloroplast Group 2 (Poeae type)</taxon>
        <taxon>Loliodinae</taxon>
        <taxon>Loliinae</taxon>
        <taxon>Lolium</taxon>
    </lineage>
</organism>
<gene>
    <name evidence="3" type="ORF">QYE76_061335</name>
</gene>
<dbReference type="EMBL" id="JAUUTY010000004">
    <property type="protein sequence ID" value="KAK1643530.1"/>
    <property type="molecule type" value="Genomic_DNA"/>
</dbReference>
<feature type="coiled-coil region" evidence="1">
    <location>
        <begin position="127"/>
        <end position="173"/>
    </location>
</feature>
<reference evidence="3" key="1">
    <citation type="submission" date="2023-07" db="EMBL/GenBank/DDBJ databases">
        <title>A chromosome-level genome assembly of Lolium multiflorum.</title>
        <authorList>
            <person name="Chen Y."/>
            <person name="Copetti D."/>
            <person name="Kolliker R."/>
            <person name="Studer B."/>
        </authorList>
    </citation>
    <scope>NUCLEOTIDE SEQUENCE</scope>
    <source>
        <strain evidence="3">02402/16</strain>
        <tissue evidence="3">Leaf</tissue>
    </source>
</reference>
<evidence type="ECO:0000313" key="4">
    <source>
        <dbReference type="Proteomes" id="UP001231189"/>
    </source>
</evidence>